<organism evidence="2 3">
    <name type="scientific">Rivibacter subsaxonicus</name>
    <dbReference type="NCBI Taxonomy" id="457575"/>
    <lineage>
        <taxon>Bacteria</taxon>
        <taxon>Pseudomonadati</taxon>
        <taxon>Pseudomonadota</taxon>
        <taxon>Betaproteobacteria</taxon>
        <taxon>Burkholderiales</taxon>
        <taxon>Rivibacter</taxon>
    </lineage>
</organism>
<protein>
    <submittedName>
        <fullName evidence="2">NADPH:quinone reductase-like Zn-dependent oxidoreductase</fullName>
    </submittedName>
</protein>
<dbReference type="InterPro" id="IPR036291">
    <property type="entry name" value="NAD(P)-bd_dom_sf"/>
</dbReference>
<dbReference type="PANTHER" id="PTHR11695:SF294">
    <property type="entry name" value="RETICULON-4-INTERACTING PROTEIN 1, MITOCHONDRIAL"/>
    <property type="match status" value="1"/>
</dbReference>
<dbReference type="Pfam" id="PF08240">
    <property type="entry name" value="ADH_N"/>
    <property type="match status" value="1"/>
</dbReference>
<sequence>MRHELVFTEAAAPPRLATRSVDLPRPGTGEVLVRVQATSVNPIDAKRATGYGRRLLGLKGAARFPLVLGNDVAGVVESFGAGVNRFALGQRVYGLLGTGRAGGAHASHVVVPQDFLLPAPDHADPTALAALPYSFTTMWLALRSTGISPGNARGARVLINGANGGLGRLAMQVLLPWGSRITAICGKGQRRAGLELGAEVAVEHGPTCIPSLPADFDVVLNFANWDDDALLASRLGPRAMGQATTVHPLLTNFDRLGWLGGAWASRRDRSRIRAIVASRAPQARYAWTIFKPDREALEALAEGVRARRLSLLVGVAVPFDNAIAAFDHVSAGKPGRAVLLP</sequence>
<dbReference type="SMART" id="SM00829">
    <property type="entry name" value="PKS_ER"/>
    <property type="match status" value="1"/>
</dbReference>
<dbReference type="RefSeq" id="WP_165393299.1">
    <property type="nucleotide sequence ID" value="NZ_SHKP01000006.1"/>
</dbReference>
<dbReference type="SUPFAM" id="SSF51735">
    <property type="entry name" value="NAD(P)-binding Rossmann-fold domains"/>
    <property type="match status" value="1"/>
</dbReference>
<dbReference type="InterPro" id="IPR011032">
    <property type="entry name" value="GroES-like_sf"/>
</dbReference>
<dbReference type="SUPFAM" id="SSF50129">
    <property type="entry name" value="GroES-like"/>
    <property type="match status" value="1"/>
</dbReference>
<dbReference type="AlphaFoldDB" id="A0A4Q7VN65"/>
<accession>A0A4Q7VN65</accession>
<dbReference type="InterPro" id="IPR020843">
    <property type="entry name" value="ER"/>
</dbReference>
<proteinExistence type="predicted"/>
<gene>
    <name evidence="2" type="ORF">EV670_2191</name>
</gene>
<feature type="domain" description="Enoyl reductase (ER)" evidence="1">
    <location>
        <begin position="11"/>
        <end position="339"/>
    </location>
</feature>
<dbReference type="EMBL" id="SHKP01000006">
    <property type="protein sequence ID" value="RZT97796.1"/>
    <property type="molecule type" value="Genomic_DNA"/>
</dbReference>
<evidence type="ECO:0000313" key="2">
    <source>
        <dbReference type="EMBL" id="RZT97796.1"/>
    </source>
</evidence>
<comment type="caution">
    <text evidence="2">The sequence shown here is derived from an EMBL/GenBank/DDBJ whole genome shotgun (WGS) entry which is preliminary data.</text>
</comment>
<dbReference type="GO" id="GO:0016491">
    <property type="term" value="F:oxidoreductase activity"/>
    <property type="evidence" value="ECO:0007669"/>
    <property type="project" value="InterPro"/>
</dbReference>
<dbReference type="Gene3D" id="3.90.180.10">
    <property type="entry name" value="Medium-chain alcohol dehydrogenases, catalytic domain"/>
    <property type="match status" value="1"/>
</dbReference>
<dbReference type="InterPro" id="IPR050700">
    <property type="entry name" value="YIM1/Zinc_Alcohol_DH_Fams"/>
</dbReference>
<dbReference type="PANTHER" id="PTHR11695">
    <property type="entry name" value="ALCOHOL DEHYDROGENASE RELATED"/>
    <property type="match status" value="1"/>
</dbReference>
<evidence type="ECO:0000259" key="1">
    <source>
        <dbReference type="SMART" id="SM00829"/>
    </source>
</evidence>
<dbReference type="InterPro" id="IPR013154">
    <property type="entry name" value="ADH-like_N"/>
</dbReference>
<dbReference type="Proteomes" id="UP000293671">
    <property type="component" value="Unassembled WGS sequence"/>
</dbReference>
<name>A0A4Q7VN65_9BURK</name>
<evidence type="ECO:0000313" key="3">
    <source>
        <dbReference type="Proteomes" id="UP000293671"/>
    </source>
</evidence>
<reference evidence="2 3" key="1">
    <citation type="submission" date="2019-02" db="EMBL/GenBank/DDBJ databases">
        <title>Genomic Encyclopedia of Type Strains, Phase IV (KMG-IV): sequencing the most valuable type-strain genomes for metagenomic binning, comparative biology and taxonomic classification.</title>
        <authorList>
            <person name="Goeker M."/>
        </authorList>
    </citation>
    <scope>NUCLEOTIDE SEQUENCE [LARGE SCALE GENOMIC DNA]</scope>
    <source>
        <strain evidence="2 3">DSM 19570</strain>
    </source>
</reference>
<dbReference type="Gene3D" id="3.40.50.720">
    <property type="entry name" value="NAD(P)-binding Rossmann-like Domain"/>
    <property type="match status" value="1"/>
</dbReference>
<keyword evidence="3" id="KW-1185">Reference proteome</keyword>